<evidence type="ECO:0000256" key="4">
    <source>
        <dbReference type="ARBA" id="ARBA00022989"/>
    </source>
</evidence>
<evidence type="ECO:0000256" key="3">
    <source>
        <dbReference type="ARBA" id="ARBA00022692"/>
    </source>
</evidence>
<evidence type="ECO:0000256" key="1">
    <source>
        <dbReference type="ARBA" id="ARBA00004141"/>
    </source>
</evidence>
<reference evidence="8 9" key="1">
    <citation type="submission" date="2014-05" db="EMBL/GenBank/DDBJ databases">
        <title>Draft genome sequence of a rare smut relative, Tilletiaria anomala UBC 951.</title>
        <authorList>
            <consortium name="DOE Joint Genome Institute"/>
            <person name="Toome M."/>
            <person name="Kuo A."/>
            <person name="Henrissat B."/>
            <person name="Lipzen A."/>
            <person name="Tritt A."/>
            <person name="Yoshinaga Y."/>
            <person name="Zane M."/>
            <person name="Barry K."/>
            <person name="Grigoriev I.V."/>
            <person name="Spatafora J.W."/>
            <person name="Aimea M.C."/>
        </authorList>
    </citation>
    <scope>NUCLEOTIDE SEQUENCE [LARGE SCALE GENOMIC DNA]</scope>
    <source>
        <strain evidence="8 9">UBC 951</strain>
    </source>
</reference>
<dbReference type="Pfam" id="PF04193">
    <property type="entry name" value="PQ-loop"/>
    <property type="match status" value="1"/>
</dbReference>
<accession>A0A066WHA4</accession>
<dbReference type="PANTHER" id="PTHR21347:SF0">
    <property type="entry name" value="LIPID SCRAMBLASE CLPTM1L"/>
    <property type="match status" value="1"/>
</dbReference>
<keyword evidence="3 7" id="KW-0812">Transmembrane</keyword>
<dbReference type="STRING" id="1037660.A0A066WHA4"/>
<dbReference type="HOGENOM" id="CLU_019907_2_0_1"/>
<feature type="region of interest" description="Disordered" evidence="6">
    <location>
        <begin position="679"/>
        <end position="702"/>
    </location>
</feature>
<evidence type="ECO:0000313" key="8">
    <source>
        <dbReference type="EMBL" id="KDN53347.1"/>
    </source>
</evidence>
<keyword evidence="5 7" id="KW-0472">Membrane</keyword>
<dbReference type="OrthoDB" id="378564at2759"/>
<dbReference type="GO" id="GO:0016020">
    <property type="term" value="C:membrane"/>
    <property type="evidence" value="ECO:0007669"/>
    <property type="project" value="UniProtKB-SubCell"/>
</dbReference>
<dbReference type="Proteomes" id="UP000027361">
    <property type="component" value="Unassembled WGS sequence"/>
</dbReference>
<comment type="subcellular location">
    <subcellularLocation>
        <location evidence="1">Membrane</location>
        <topology evidence="1">Multi-pass membrane protein</topology>
    </subcellularLocation>
</comment>
<keyword evidence="4 7" id="KW-1133">Transmembrane helix</keyword>
<dbReference type="RefSeq" id="XP_013246186.1">
    <property type="nucleotide sequence ID" value="XM_013390732.1"/>
</dbReference>
<sequence>MPESNGAAAVAPAGGQGANAGPRGGAGGDWKWTILRSLGMYFAVQALLGKDGLVTKYRNKDKFFLSASEVAPLGSQPEGVSLTQPTGQAQPAAKAGVNVVQAWPASMPLDFYVFLTSGPPASSVDISSQYSSLVAHGGGADASPNLIDFNAHAYANSVLNENIRGDVQPVVSPQSGRTLSAVKWTNIKWSDSSLKRKVEVDIDVYPEVRTENHTIWADVFLTKSGVSPDPTSASYRQEYVFHSRKLLSRLYLPKKKTIEKKLFASNERSKEEQETEEAALAETEQIQKHLVTWWHPNLTLALVPQQQDTLLPLKNLAAPLGQWIHPIPDFPANSPNLIYTYPALFPNDFWHLREHMYQFNASTKSVPLSIELYATSWLKFQMLAAFSDSFEKQGASGMAGSEIDMIKTTLLETNPWFLALTVIVSIFHSLFEFLAFSSEVSHWRNKKNLAGVSVGSILTNVVVQLIILLYLLDSREDTSWTILMGQGVGMAVEAWKLTKAITVSIIRTPEDEKTLWRYSPVKLDIKDKHVLSEEEKATQVYDKLAFKYVGIAMTPILIGWTIYSALYQTHKGYWSFFIGTLTSFVYAFSFSSMIPQLIVNHKLRSTAGMNTKTFVFKFLTTIVDDLFAFCIKMPTLHRLACFRDDAVFVIFLYQRWKFGVDPTRVNEFGQVLDPKAKATATNEKAGEGETAAVTLAESKKTK</sequence>
<dbReference type="GO" id="GO:0012505">
    <property type="term" value="C:endomembrane system"/>
    <property type="evidence" value="ECO:0007669"/>
    <property type="project" value="TreeGrafter"/>
</dbReference>
<dbReference type="PANTHER" id="PTHR21347">
    <property type="entry name" value="CLEFT LIP AND PALATE ASSOCIATED TRANSMEMBRANE PROTEIN-RELATED"/>
    <property type="match status" value="1"/>
</dbReference>
<evidence type="ECO:0000256" key="2">
    <source>
        <dbReference type="ARBA" id="ARBA00009310"/>
    </source>
</evidence>
<dbReference type="InParanoid" id="A0A066WHA4"/>
<gene>
    <name evidence="8" type="ORF">K437DRAFT_253039</name>
</gene>
<feature type="transmembrane region" description="Helical" evidence="7">
    <location>
        <begin position="572"/>
        <end position="594"/>
    </location>
</feature>
<evidence type="ECO:0000313" key="9">
    <source>
        <dbReference type="Proteomes" id="UP000027361"/>
    </source>
</evidence>
<evidence type="ECO:0000256" key="5">
    <source>
        <dbReference type="ARBA" id="ARBA00023136"/>
    </source>
</evidence>
<feature type="region of interest" description="Disordered" evidence="6">
    <location>
        <begin position="1"/>
        <end position="25"/>
    </location>
</feature>
<dbReference type="InterPro" id="IPR006603">
    <property type="entry name" value="PQ-loop_rpt"/>
</dbReference>
<feature type="transmembrane region" description="Helical" evidence="7">
    <location>
        <begin position="545"/>
        <end position="566"/>
    </location>
</feature>
<dbReference type="OMA" id="TLWAHFY"/>
<protein>
    <submittedName>
        <fullName evidence="8">CLPTM1-domain-containing protein</fullName>
    </submittedName>
</protein>
<comment type="caution">
    <text evidence="8">The sequence shown here is derived from an EMBL/GenBank/DDBJ whole genome shotgun (WGS) entry which is preliminary data.</text>
</comment>
<evidence type="ECO:0000256" key="7">
    <source>
        <dbReference type="SAM" id="Phobius"/>
    </source>
</evidence>
<feature type="transmembrane region" description="Helical" evidence="7">
    <location>
        <begin position="416"/>
        <end position="437"/>
    </location>
</feature>
<proteinExistence type="inferred from homology"/>
<keyword evidence="9" id="KW-1185">Reference proteome</keyword>
<comment type="similarity">
    <text evidence="2">Belongs to the CLPTM1 family.</text>
</comment>
<feature type="transmembrane region" description="Helical" evidence="7">
    <location>
        <begin position="449"/>
        <end position="472"/>
    </location>
</feature>
<organism evidence="8 9">
    <name type="scientific">Tilletiaria anomala (strain ATCC 24038 / CBS 436.72 / UBC 951)</name>
    <dbReference type="NCBI Taxonomy" id="1037660"/>
    <lineage>
        <taxon>Eukaryota</taxon>
        <taxon>Fungi</taxon>
        <taxon>Dikarya</taxon>
        <taxon>Basidiomycota</taxon>
        <taxon>Ustilaginomycotina</taxon>
        <taxon>Exobasidiomycetes</taxon>
        <taxon>Georgefischeriales</taxon>
        <taxon>Tilletiariaceae</taxon>
        <taxon>Tilletiaria</taxon>
    </lineage>
</organism>
<evidence type="ECO:0000256" key="6">
    <source>
        <dbReference type="SAM" id="MobiDB-lite"/>
    </source>
</evidence>
<dbReference type="AlphaFoldDB" id="A0A066WHA4"/>
<dbReference type="Pfam" id="PF05602">
    <property type="entry name" value="CLPTM1"/>
    <property type="match status" value="1"/>
</dbReference>
<dbReference type="InterPro" id="IPR008429">
    <property type="entry name" value="CLPTM1"/>
</dbReference>
<dbReference type="GeneID" id="25263465"/>
<feature type="compositionally biased region" description="Low complexity" evidence="6">
    <location>
        <begin position="1"/>
        <end position="13"/>
    </location>
</feature>
<feature type="compositionally biased region" description="Gly residues" evidence="6">
    <location>
        <begin position="14"/>
        <end position="25"/>
    </location>
</feature>
<dbReference type="EMBL" id="JMSN01000002">
    <property type="protein sequence ID" value="KDN53347.1"/>
    <property type="molecule type" value="Genomic_DNA"/>
</dbReference>
<name>A0A066WHA4_TILAU</name>